<dbReference type="Proteomes" id="UP001528673">
    <property type="component" value="Unassembled WGS sequence"/>
</dbReference>
<evidence type="ECO:0000256" key="2">
    <source>
        <dbReference type="ARBA" id="ARBA00023002"/>
    </source>
</evidence>
<evidence type="ECO:0000256" key="1">
    <source>
        <dbReference type="ARBA" id="ARBA00006484"/>
    </source>
</evidence>
<comment type="caution">
    <text evidence="3">The sequence shown here is derived from an EMBL/GenBank/DDBJ whole genome shotgun (WGS) entry which is preliminary data.</text>
</comment>
<dbReference type="PANTHER" id="PTHR44196:SF1">
    <property type="entry name" value="DEHYDROGENASE_REDUCTASE SDR FAMILY MEMBER 7B"/>
    <property type="match status" value="1"/>
</dbReference>
<gene>
    <name evidence="3" type="ORF">PSQ40_11185</name>
</gene>
<sequence>MTHSLKGANVLLLGGSGGIGGALANRLALAGVASLVTASHAPSPLTLPGTPLLNLVVDMTDLSSVQALVAQVRERDISFVLNCAGVNSNASVLAPDARLNARREMEVNYFGLLNVGLAFGPLLAARGGGVMASVLSFLAHVSLPSLATYCASKAAAQAANLALRAEFKPQGVKVCGIYPMAVDTRMSTDQAGEKMSPSALADEIVQFLSGPCEDLYPGDAQQAYEAWLRDPRGFQSAMLVG</sequence>
<protein>
    <submittedName>
        <fullName evidence="3">SDR family NAD(P)-dependent oxidoreductase</fullName>
    </submittedName>
</protein>
<evidence type="ECO:0000313" key="4">
    <source>
        <dbReference type="Proteomes" id="UP001528673"/>
    </source>
</evidence>
<keyword evidence="4" id="KW-1185">Reference proteome</keyword>
<dbReference type="PRINTS" id="PR00081">
    <property type="entry name" value="GDHRDH"/>
</dbReference>
<dbReference type="PANTHER" id="PTHR44196">
    <property type="entry name" value="DEHYDROGENASE/REDUCTASE SDR FAMILY MEMBER 7B"/>
    <property type="match status" value="1"/>
</dbReference>
<dbReference type="InterPro" id="IPR002347">
    <property type="entry name" value="SDR_fam"/>
</dbReference>
<comment type="similarity">
    <text evidence="1">Belongs to the short-chain dehydrogenases/reductases (SDR) family.</text>
</comment>
<keyword evidence="2" id="KW-0560">Oxidoreductase</keyword>
<dbReference type="InterPro" id="IPR036291">
    <property type="entry name" value="NAD(P)-bd_dom_sf"/>
</dbReference>
<dbReference type="RefSeq" id="WP_273951532.1">
    <property type="nucleotide sequence ID" value="NZ_JAQSIP010000004.1"/>
</dbReference>
<reference evidence="3 4" key="1">
    <citation type="submission" date="2023-02" db="EMBL/GenBank/DDBJ databases">
        <title>Bacterial whole genomic sequence of Curvibacter sp. HBC61.</title>
        <authorList>
            <person name="Le V."/>
            <person name="Ko S.-R."/>
            <person name="Ahn C.-Y."/>
            <person name="Oh H.-M."/>
        </authorList>
    </citation>
    <scope>NUCLEOTIDE SEQUENCE [LARGE SCALE GENOMIC DNA]</scope>
    <source>
        <strain evidence="3 4">HBC61</strain>
    </source>
</reference>
<name>A0ABT5N263_9BURK</name>
<accession>A0ABT5N263</accession>
<dbReference type="EMBL" id="JAQSIP010000004">
    <property type="protein sequence ID" value="MDD0839138.1"/>
    <property type="molecule type" value="Genomic_DNA"/>
</dbReference>
<dbReference type="Pfam" id="PF00106">
    <property type="entry name" value="adh_short"/>
    <property type="match status" value="1"/>
</dbReference>
<dbReference type="SUPFAM" id="SSF51735">
    <property type="entry name" value="NAD(P)-binding Rossmann-fold domains"/>
    <property type="match status" value="1"/>
</dbReference>
<organism evidence="3 4">
    <name type="scientific">Curvibacter cyanobacteriorum</name>
    <dbReference type="NCBI Taxonomy" id="3026422"/>
    <lineage>
        <taxon>Bacteria</taxon>
        <taxon>Pseudomonadati</taxon>
        <taxon>Pseudomonadota</taxon>
        <taxon>Betaproteobacteria</taxon>
        <taxon>Burkholderiales</taxon>
        <taxon>Comamonadaceae</taxon>
        <taxon>Curvibacter</taxon>
    </lineage>
</organism>
<dbReference type="Gene3D" id="3.40.50.720">
    <property type="entry name" value="NAD(P)-binding Rossmann-like Domain"/>
    <property type="match status" value="1"/>
</dbReference>
<evidence type="ECO:0000313" key="3">
    <source>
        <dbReference type="EMBL" id="MDD0839138.1"/>
    </source>
</evidence>
<proteinExistence type="inferred from homology"/>